<dbReference type="RefSeq" id="WP_133574517.1">
    <property type="nucleotide sequence ID" value="NZ_SNYC01000003.1"/>
</dbReference>
<evidence type="ECO:0000259" key="5">
    <source>
        <dbReference type="SMART" id="SM00702"/>
    </source>
</evidence>
<organism evidence="6 7">
    <name type="scientific">Pedobacter metabolipauper</name>
    <dbReference type="NCBI Taxonomy" id="425513"/>
    <lineage>
        <taxon>Bacteria</taxon>
        <taxon>Pseudomonadati</taxon>
        <taxon>Bacteroidota</taxon>
        <taxon>Sphingobacteriia</taxon>
        <taxon>Sphingobacteriales</taxon>
        <taxon>Sphingobacteriaceae</taxon>
        <taxon>Pedobacter</taxon>
    </lineage>
</organism>
<evidence type="ECO:0000313" key="7">
    <source>
        <dbReference type="Proteomes" id="UP000295620"/>
    </source>
</evidence>
<evidence type="ECO:0000256" key="1">
    <source>
        <dbReference type="ARBA" id="ARBA00001961"/>
    </source>
</evidence>
<dbReference type="GO" id="GO:0008198">
    <property type="term" value="F:ferrous iron binding"/>
    <property type="evidence" value="ECO:0007669"/>
    <property type="project" value="TreeGrafter"/>
</dbReference>
<dbReference type="GO" id="GO:0031543">
    <property type="term" value="F:peptidyl-proline dioxygenase activity"/>
    <property type="evidence" value="ECO:0007669"/>
    <property type="project" value="TreeGrafter"/>
</dbReference>
<comment type="caution">
    <text evidence="6">The sequence shown here is derived from an EMBL/GenBank/DDBJ whole genome shotgun (WGS) entry which is preliminary data.</text>
</comment>
<evidence type="ECO:0000256" key="3">
    <source>
        <dbReference type="ARBA" id="ARBA00022964"/>
    </source>
</evidence>
<evidence type="ECO:0000256" key="2">
    <source>
        <dbReference type="ARBA" id="ARBA00022896"/>
    </source>
</evidence>
<protein>
    <submittedName>
        <fullName evidence="6">SM-20-related protein</fullName>
    </submittedName>
</protein>
<dbReference type="PANTHER" id="PTHR12907:SF26">
    <property type="entry name" value="HIF PROLYL HYDROXYLASE, ISOFORM C"/>
    <property type="match status" value="1"/>
</dbReference>
<dbReference type="GO" id="GO:0031418">
    <property type="term" value="F:L-ascorbic acid binding"/>
    <property type="evidence" value="ECO:0007669"/>
    <property type="project" value="UniProtKB-KW"/>
</dbReference>
<dbReference type="GO" id="GO:0071456">
    <property type="term" value="P:cellular response to hypoxia"/>
    <property type="evidence" value="ECO:0007669"/>
    <property type="project" value="TreeGrafter"/>
</dbReference>
<dbReference type="EMBL" id="SNYC01000003">
    <property type="protein sequence ID" value="TDQ11443.1"/>
    <property type="molecule type" value="Genomic_DNA"/>
</dbReference>
<dbReference type="PANTHER" id="PTHR12907">
    <property type="entry name" value="EGL NINE HOMOLOG-RELATED"/>
    <property type="match status" value="1"/>
</dbReference>
<proteinExistence type="predicted"/>
<dbReference type="SMART" id="SM00702">
    <property type="entry name" value="P4Hc"/>
    <property type="match status" value="1"/>
</dbReference>
<dbReference type="AlphaFoldDB" id="A0A4V3D1J5"/>
<keyword evidence="2" id="KW-0847">Vitamin C</keyword>
<dbReference type="InterPro" id="IPR006620">
    <property type="entry name" value="Pro_4_hyd_alph"/>
</dbReference>
<keyword evidence="7" id="KW-1185">Reference proteome</keyword>
<evidence type="ECO:0000256" key="4">
    <source>
        <dbReference type="ARBA" id="ARBA00023002"/>
    </source>
</evidence>
<dbReference type="InterPro" id="IPR051559">
    <property type="entry name" value="HIF_prolyl_hydroxylases"/>
</dbReference>
<dbReference type="OrthoDB" id="9783171at2"/>
<comment type="cofactor">
    <cofactor evidence="1">
        <name>L-ascorbate</name>
        <dbReference type="ChEBI" id="CHEBI:38290"/>
    </cofactor>
</comment>
<keyword evidence="3" id="KW-0223">Dioxygenase</keyword>
<dbReference type="InterPro" id="IPR044862">
    <property type="entry name" value="Pro_4_hyd_alph_FE2OG_OXY"/>
</dbReference>
<evidence type="ECO:0000313" key="6">
    <source>
        <dbReference type="EMBL" id="TDQ11443.1"/>
    </source>
</evidence>
<dbReference type="Pfam" id="PF13640">
    <property type="entry name" value="2OG-FeII_Oxy_3"/>
    <property type="match status" value="1"/>
</dbReference>
<keyword evidence="4" id="KW-0560">Oxidoreductase</keyword>
<sequence>MKKIFNTLIDSFINDNVGIAEDFLSKSLALNLKQNLIALYADNLLLNAGTGNDTAAVQNKLVRGDKIYWLDRIHNDTHENSFFDLMDSFVSYLNETCYTGITGYEFHYTMYESGSYYKKHLDQFRNNESRKYSMIMYLNADWQEQDGGELCIYQQESIQNISPSNGKSVFFKSNELEHEVLVTNKVRLSITGWLKVN</sequence>
<feature type="domain" description="Prolyl 4-hydroxylase alpha subunit" evidence="5">
    <location>
        <begin position="15"/>
        <end position="195"/>
    </location>
</feature>
<dbReference type="Gene3D" id="2.60.120.620">
    <property type="entry name" value="q2cbj1_9rhob like domain"/>
    <property type="match status" value="1"/>
</dbReference>
<name>A0A4V3D1J5_9SPHI</name>
<dbReference type="Proteomes" id="UP000295620">
    <property type="component" value="Unassembled WGS sequence"/>
</dbReference>
<gene>
    <name evidence="6" type="ORF">ATK78_0565</name>
</gene>
<reference evidence="6 7" key="1">
    <citation type="submission" date="2019-03" db="EMBL/GenBank/DDBJ databases">
        <title>Genomic Encyclopedia of Archaeal and Bacterial Type Strains, Phase II (KMG-II): from individual species to whole genera.</title>
        <authorList>
            <person name="Goeker M."/>
        </authorList>
    </citation>
    <scope>NUCLEOTIDE SEQUENCE [LARGE SCALE GENOMIC DNA]</scope>
    <source>
        <strain evidence="6 7">DSM 19035</strain>
    </source>
</reference>
<accession>A0A4V3D1J5</accession>